<accession>A0A7M3S9Y7</accession>
<evidence type="ECO:0000313" key="1">
    <source>
        <dbReference type="EMBL" id="BCK01405.1"/>
    </source>
</evidence>
<evidence type="ECO:0000313" key="2">
    <source>
        <dbReference type="Proteomes" id="UP000515703"/>
    </source>
</evidence>
<keyword evidence="2" id="KW-1185">Reference proteome</keyword>
<dbReference type="EMBL" id="AP023368">
    <property type="protein sequence ID" value="BCK01405.1"/>
    <property type="molecule type" value="Genomic_DNA"/>
</dbReference>
<name>A0A7M3S9Y7_9FIRM</name>
<reference evidence="1 2" key="1">
    <citation type="submission" date="2020-08" db="EMBL/GenBank/DDBJ databases">
        <title>Draft genome sequencing of an Anaerocolumna strain isolated from anoxic soil subjected to BSD treatment.</title>
        <authorList>
            <person name="Uek A."/>
            <person name="Tonouchi A."/>
        </authorList>
    </citation>
    <scope>NUCLEOTIDE SEQUENCE [LARGE SCALE GENOMIC DNA]</scope>
    <source>
        <strain evidence="1 2">CTTW</strain>
    </source>
</reference>
<dbReference type="KEGG" id="acht:bsdcttw_44450"/>
<organism evidence="1 2">
    <name type="scientific">Anaerocolumna chitinilytica</name>
    <dbReference type="NCBI Taxonomy" id="1727145"/>
    <lineage>
        <taxon>Bacteria</taxon>
        <taxon>Bacillati</taxon>
        <taxon>Bacillota</taxon>
        <taxon>Clostridia</taxon>
        <taxon>Lachnospirales</taxon>
        <taxon>Lachnospiraceae</taxon>
        <taxon>Anaerocolumna</taxon>
    </lineage>
</organism>
<proteinExistence type="predicted"/>
<dbReference type="AlphaFoldDB" id="A0A7M3S9Y7"/>
<protein>
    <submittedName>
        <fullName evidence="1">Uncharacterized protein</fullName>
    </submittedName>
</protein>
<dbReference type="RefSeq" id="WP_185256972.1">
    <property type="nucleotide sequence ID" value="NZ_AP023368.1"/>
</dbReference>
<sequence length="90" mass="9824">MSDRTAEKLVEKIKGLHKSDSNIFIGVMKAGNGCNVNGFNLDAEDLLLSEHLKTGYQGASEYIEPLKSGDTVLVLKIDNLFIVTERLVTG</sequence>
<dbReference type="Proteomes" id="UP000515703">
    <property type="component" value="Chromosome"/>
</dbReference>
<reference evidence="1 2" key="2">
    <citation type="submission" date="2020-08" db="EMBL/GenBank/DDBJ databases">
        <authorList>
            <person name="Ueki A."/>
            <person name="Tonouchi A."/>
        </authorList>
    </citation>
    <scope>NUCLEOTIDE SEQUENCE [LARGE SCALE GENOMIC DNA]</scope>
    <source>
        <strain evidence="1 2">CTTW</strain>
    </source>
</reference>
<gene>
    <name evidence="1" type="ORF">bsdcttw_44450</name>
</gene>